<dbReference type="InterPro" id="IPR009279">
    <property type="entry name" value="Portal_Mu"/>
</dbReference>
<dbReference type="Proteomes" id="UP000292445">
    <property type="component" value="Unassembled WGS sequence"/>
</dbReference>
<accession>A0A4Q7NLN8</accession>
<comment type="caution">
    <text evidence="1">The sequence shown here is derived from an EMBL/GenBank/DDBJ whole genome shotgun (WGS) entry which is preliminary data.</text>
</comment>
<dbReference type="EMBL" id="SGXC01000001">
    <property type="protein sequence ID" value="RZS86061.1"/>
    <property type="molecule type" value="Genomic_DNA"/>
</dbReference>
<dbReference type="OrthoDB" id="9802690at2"/>
<evidence type="ECO:0000313" key="1">
    <source>
        <dbReference type="EMBL" id="RZS86061.1"/>
    </source>
</evidence>
<sequence>MVTPQILGPDGRPITRDILEEPQTSRVAMLRHEWQGHPTRGLTPSRLAQILDTAEQGDIVAQYELFEDMEEKDAHIASEMGKRRRAIIRDYEILPPPNPSAREKRDAKQLEEMMTDIPDFEETLFDVSDAIGKGFANLELAWHRVEGLWIPASITHRPQSWFKLARGYRQEILLRNGGQGEPLQPFGWITHTHRAKSGYIERAALFRVLVWPYLFKNYSVGDLAEFLEISGIPLRLGSYPPNASEAEKATLLRALVSIGHNAAGIIPEGMKIDFKDAASGDPAGFELMINWCERSESKAILGGTLTSQADGKSSTNALGNVHNEVRKDLQVSDCRQISSTLSRDLIYPMAWLNGLAPGGIRRAPRLKLTIEEPEDIGQYAESLPKLVGMGMRIGRQWAQERLSIPEPDEGEDILTAPAAAPATGLAALTAQPARQPVGDPPAQWVPRTSRAVGPAVTDWVDQIRGLVERAQSLEEIRDGLDTLYPNLSVDDYALRMAQALTAAALAGRYEILQEVAGGDGR</sequence>
<reference evidence="1 2" key="1">
    <citation type="submission" date="2019-02" db="EMBL/GenBank/DDBJ databases">
        <title>Genomic Encyclopedia of Type Strains, Phase IV (KMG-IV): sequencing the most valuable type-strain genomes for metagenomic binning, comparative biology and taxonomic classification.</title>
        <authorList>
            <person name="Goeker M."/>
        </authorList>
    </citation>
    <scope>NUCLEOTIDE SEQUENCE [LARGE SCALE GENOMIC DNA]</scope>
    <source>
        <strain evidence="1 2">K24</strain>
    </source>
</reference>
<protein>
    <submittedName>
        <fullName evidence="1">Phage gp29-like protein</fullName>
    </submittedName>
</protein>
<evidence type="ECO:0000313" key="2">
    <source>
        <dbReference type="Proteomes" id="UP000292445"/>
    </source>
</evidence>
<dbReference type="Pfam" id="PF06074">
    <property type="entry name" value="Portal_Mu"/>
    <property type="match status" value="1"/>
</dbReference>
<keyword evidence="2" id="KW-1185">Reference proteome</keyword>
<dbReference type="AlphaFoldDB" id="A0A4Q7NLN8"/>
<dbReference type="RefSeq" id="WP_130357187.1">
    <property type="nucleotide sequence ID" value="NZ_SGXC01000001.1"/>
</dbReference>
<organism evidence="1 2">
    <name type="scientific">Pigmentiphaga kullae</name>
    <dbReference type="NCBI Taxonomy" id="151784"/>
    <lineage>
        <taxon>Bacteria</taxon>
        <taxon>Pseudomonadati</taxon>
        <taxon>Pseudomonadota</taxon>
        <taxon>Betaproteobacteria</taxon>
        <taxon>Burkholderiales</taxon>
        <taxon>Alcaligenaceae</taxon>
        <taxon>Pigmentiphaga</taxon>
    </lineage>
</organism>
<name>A0A4Q7NLN8_9BURK</name>
<proteinExistence type="predicted"/>
<gene>
    <name evidence="1" type="ORF">EV675_2095</name>
</gene>